<evidence type="ECO:0000256" key="6">
    <source>
        <dbReference type="ARBA" id="ARBA00022801"/>
    </source>
</evidence>
<evidence type="ECO:0000259" key="11">
    <source>
        <dbReference type="SMART" id="SM00479"/>
    </source>
</evidence>
<dbReference type="PANTHER" id="PTHR12801">
    <property type="entry name" value="RNA EXONUCLEASE REXO1 / RECO3 FAMILY MEMBER-RELATED"/>
    <property type="match status" value="1"/>
</dbReference>
<accession>A0AAE9W9P8</accession>
<evidence type="ECO:0000256" key="5">
    <source>
        <dbReference type="ARBA" id="ARBA00022722"/>
    </source>
</evidence>
<dbReference type="InterPro" id="IPR037431">
    <property type="entry name" value="REX4_DEDDh_dom"/>
</dbReference>
<evidence type="ECO:0000256" key="1">
    <source>
        <dbReference type="ARBA" id="ARBA00004123"/>
    </source>
</evidence>
<keyword evidence="4" id="KW-0698">rRNA processing</keyword>
<evidence type="ECO:0000313" key="12">
    <source>
        <dbReference type="EMBL" id="WBW71376.1"/>
    </source>
</evidence>
<comment type="function">
    <text evidence="9">Exoribonuclease involved in ribosome biosynthesis. Involved in the processing of ITS1, the internal transcribed spacer localized between the 18S and 5.8S rRNAs.</text>
</comment>
<dbReference type="GO" id="GO:0000027">
    <property type="term" value="P:ribosomal large subunit assembly"/>
    <property type="evidence" value="ECO:0007669"/>
    <property type="project" value="TreeGrafter"/>
</dbReference>
<organism evidence="12 13">
    <name type="scientific">Schizosaccharomyces osmophilus</name>
    <dbReference type="NCBI Taxonomy" id="2545709"/>
    <lineage>
        <taxon>Eukaryota</taxon>
        <taxon>Fungi</taxon>
        <taxon>Dikarya</taxon>
        <taxon>Ascomycota</taxon>
        <taxon>Taphrinomycotina</taxon>
        <taxon>Schizosaccharomycetes</taxon>
        <taxon>Schizosaccharomycetales</taxon>
        <taxon>Schizosaccharomycetaceae</taxon>
        <taxon>Schizosaccharomyces</taxon>
    </lineage>
</organism>
<dbReference type="GO" id="GO:0003676">
    <property type="term" value="F:nucleic acid binding"/>
    <property type="evidence" value="ECO:0007669"/>
    <property type="project" value="InterPro"/>
</dbReference>
<dbReference type="EMBL" id="CP115611">
    <property type="protein sequence ID" value="WBW71376.1"/>
    <property type="molecule type" value="Genomic_DNA"/>
</dbReference>
<dbReference type="GO" id="GO:0005634">
    <property type="term" value="C:nucleus"/>
    <property type="evidence" value="ECO:0007669"/>
    <property type="project" value="UniProtKB-SubCell"/>
</dbReference>
<dbReference type="PANTHER" id="PTHR12801:SF45">
    <property type="entry name" value="RNA EXONUCLEASE 4"/>
    <property type="match status" value="1"/>
</dbReference>
<name>A0AAE9W9P8_9SCHI</name>
<keyword evidence="7" id="KW-0269">Exonuclease</keyword>
<dbReference type="InterPro" id="IPR036397">
    <property type="entry name" value="RNaseH_sf"/>
</dbReference>
<evidence type="ECO:0000256" key="10">
    <source>
        <dbReference type="SAM" id="MobiDB-lite"/>
    </source>
</evidence>
<protein>
    <recommendedName>
        <fullName evidence="3">RNA exonuclease 4</fullName>
    </recommendedName>
</protein>
<dbReference type="CDD" id="cd06144">
    <property type="entry name" value="REX4_like"/>
    <property type="match status" value="1"/>
</dbReference>
<evidence type="ECO:0000256" key="2">
    <source>
        <dbReference type="ARBA" id="ARBA00010489"/>
    </source>
</evidence>
<sequence length="262" mass="29872">MSSNWEKLKKKLDSTKSGRIEKKTGKNEKPRHKKVVPNGKEGASRDGLQINDTRTKELKDFAREHDLPESQVFDAYGVDAGNLTRKTNLETLGKYIAMDCEMVGVADDMSVLARISIVNYHGRVVYDTYVRPKERVTDWRTWVSGVKSFHMRDAPPFEKVQKEVADVLENRVLVGHAIQNDLKVLLLSHPRRLIRDTSRFSGFRKLAKGKTPSLKKLAEQVLGRDIQSGQHSSVQDAQATMDLYKHVKKEMDEGYFKRGFKG</sequence>
<feature type="domain" description="Exonuclease" evidence="11">
    <location>
        <begin position="94"/>
        <end position="253"/>
    </location>
</feature>
<dbReference type="Proteomes" id="UP001212411">
    <property type="component" value="Chromosome 1"/>
</dbReference>
<dbReference type="SUPFAM" id="SSF53098">
    <property type="entry name" value="Ribonuclease H-like"/>
    <property type="match status" value="1"/>
</dbReference>
<evidence type="ECO:0000256" key="3">
    <source>
        <dbReference type="ARBA" id="ARBA00016937"/>
    </source>
</evidence>
<evidence type="ECO:0000313" key="13">
    <source>
        <dbReference type="Proteomes" id="UP001212411"/>
    </source>
</evidence>
<feature type="region of interest" description="Disordered" evidence="10">
    <location>
        <begin position="1"/>
        <end position="50"/>
    </location>
</feature>
<evidence type="ECO:0000256" key="4">
    <source>
        <dbReference type="ARBA" id="ARBA00022552"/>
    </source>
</evidence>
<comment type="subcellular location">
    <subcellularLocation>
        <location evidence="1">Nucleus</location>
    </subcellularLocation>
</comment>
<keyword evidence="8" id="KW-0539">Nucleus</keyword>
<dbReference type="AlphaFoldDB" id="A0AAE9W9P8"/>
<dbReference type="Pfam" id="PF00929">
    <property type="entry name" value="RNase_T"/>
    <property type="match status" value="1"/>
</dbReference>
<evidence type="ECO:0000256" key="9">
    <source>
        <dbReference type="ARBA" id="ARBA00025599"/>
    </source>
</evidence>
<comment type="similarity">
    <text evidence="2">Belongs to the REXO4 family.</text>
</comment>
<dbReference type="GeneID" id="80874014"/>
<dbReference type="SMART" id="SM00479">
    <property type="entry name" value="EXOIII"/>
    <property type="match status" value="1"/>
</dbReference>
<dbReference type="Gene3D" id="3.30.420.10">
    <property type="entry name" value="Ribonuclease H-like superfamily/Ribonuclease H"/>
    <property type="match status" value="1"/>
</dbReference>
<dbReference type="FunFam" id="3.30.420.10:FF:000007">
    <property type="entry name" value="Interferon-stimulated exonuclease gene 20"/>
    <property type="match status" value="1"/>
</dbReference>
<dbReference type="GO" id="GO:0008408">
    <property type="term" value="F:3'-5' exonuclease activity"/>
    <property type="evidence" value="ECO:0007669"/>
    <property type="project" value="InterPro"/>
</dbReference>
<gene>
    <name evidence="12" type="primary">rex4</name>
    <name evidence="12" type="ORF">SOMG_00531</name>
</gene>
<feature type="compositionally biased region" description="Basic and acidic residues" evidence="10">
    <location>
        <begin position="11"/>
        <end position="28"/>
    </location>
</feature>
<dbReference type="InterPro" id="IPR012337">
    <property type="entry name" value="RNaseH-like_sf"/>
</dbReference>
<proteinExistence type="inferred from homology"/>
<dbReference type="KEGG" id="som:SOMG_00531"/>
<evidence type="ECO:0000256" key="8">
    <source>
        <dbReference type="ARBA" id="ARBA00023242"/>
    </source>
</evidence>
<dbReference type="RefSeq" id="XP_056035619.1">
    <property type="nucleotide sequence ID" value="XM_056179325.1"/>
</dbReference>
<keyword evidence="13" id="KW-1185">Reference proteome</keyword>
<keyword evidence="6" id="KW-0378">Hydrolase</keyword>
<dbReference type="GO" id="GO:0006364">
    <property type="term" value="P:rRNA processing"/>
    <property type="evidence" value="ECO:0007669"/>
    <property type="project" value="UniProtKB-KW"/>
</dbReference>
<evidence type="ECO:0000256" key="7">
    <source>
        <dbReference type="ARBA" id="ARBA00022839"/>
    </source>
</evidence>
<reference evidence="12 13" key="1">
    <citation type="journal article" date="2023" name="G3 (Bethesda)">
        <title>A high-quality reference genome for the fission yeast Schizosaccharomyces osmophilus.</title>
        <authorList>
            <person name="Jia G.S."/>
            <person name="Zhang W.C."/>
            <person name="Liang Y."/>
            <person name="Liu X.H."/>
            <person name="Rhind N."/>
            <person name="Pidoux A."/>
            <person name="Brysch-Herzberg M."/>
            <person name="Du L.L."/>
        </authorList>
    </citation>
    <scope>NUCLEOTIDE SEQUENCE [LARGE SCALE GENOMIC DNA]</scope>
    <source>
        <strain evidence="12 13">CBS 15793</strain>
    </source>
</reference>
<dbReference type="InterPro" id="IPR013520">
    <property type="entry name" value="Ribonucl_H"/>
</dbReference>
<keyword evidence="5" id="KW-0540">Nuclease</keyword>
<dbReference type="InterPro" id="IPR047021">
    <property type="entry name" value="REXO1/3/4-like"/>
</dbReference>